<dbReference type="SMART" id="SM00421">
    <property type="entry name" value="HTH_LUXR"/>
    <property type="match status" value="1"/>
</dbReference>
<protein>
    <submittedName>
        <fullName evidence="6">HTH-type transcriptional regulator MalT</fullName>
    </submittedName>
</protein>
<evidence type="ECO:0000313" key="6">
    <source>
        <dbReference type="EMBL" id="CAH0999110.1"/>
    </source>
</evidence>
<dbReference type="PRINTS" id="PR00038">
    <property type="entry name" value="HTHLUXR"/>
</dbReference>
<evidence type="ECO:0000313" key="7">
    <source>
        <dbReference type="Proteomes" id="UP000837803"/>
    </source>
</evidence>
<dbReference type="CDD" id="cd06170">
    <property type="entry name" value="LuxR_C_like"/>
    <property type="match status" value="1"/>
</dbReference>
<dbReference type="PROSITE" id="PS00622">
    <property type="entry name" value="HTH_LUXR_1"/>
    <property type="match status" value="1"/>
</dbReference>
<keyword evidence="4" id="KW-0472">Membrane</keyword>
<keyword evidence="1" id="KW-0805">Transcription regulation</keyword>
<feature type="domain" description="HTH luxR-type" evidence="5">
    <location>
        <begin position="265"/>
        <end position="327"/>
    </location>
</feature>
<dbReference type="RefSeq" id="WP_238749307.1">
    <property type="nucleotide sequence ID" value="NZ_CAKLPZ010000001.1"/>
</dbReference>
<dbReference type="Gene3D" id="1.10.10.10">
    <property type="entry name" value="Winged helix-like DNA-binding domain superfamily/Winged helix DNA-binding domain"/>
    <property type="match status" value="1"/>
</dbReference>
<dbReference type="PROSITE" id="PS50043">
    <property type="entry name" value="HTH_LUXR_2"/>
    <property type="match status" value="1"/>
</dbReference>
<reference evidence="6" key="1">
    <citation type="submission" date="2021-12" db="EMBL/GenBank/DDBJ databases">
        <authorList>
            <person name="Rodrigo-Torres L."/>
            <person name="Arahal R. D."/>
            <person name="Lucena T."/>
        </authorList>
    </citation>
    <scope>NUCLEOTIDE SEQUENCE</scope>
    <source>
        <strain evidence="6">CECT 8419</strain>
    </source>
</reference>
<gene>
    <name evidence="6" type="primary">malT</name>
    <name evidence="6" type="ORF">LEM8419_00406</name>
</gene>
<name>A0ABN8F018_9BACT</name>
<evidence type="ECO:0000256" key="4">
    <source>
        <dbReference type="SAM" id="Phobius"/>
    </source>
</evidence>
<dbReference type="Pfam" id="PF00196">
    <property type="entry name" value="GerE"/>
    <property type="match status" value="1"/>
</dbReference>
<evidence type="ECO:0000256" key="3">
    <source>
        <dbReference type="ARBA" id="ARBA00023163"/>
    </source>
</evidence>
<keyword evidence="4" id="KW-1133">Transmembrane helix</keyword>
<dbReference type="EMBL" id="CAKLPZ010000001">
    <property type="protein sequence ID" value="CAH0999110.1"/>
    <property type="molecule type" value="Genomic_DNA"/>
</dbReference>
<dbReference type="Proteomes" id="UP000837803">
    <property type="component" value="Unassembled WGS sequence"/>
</dbReference>
<proteinExistence type="predicted"/>
<keyword evidence="7" id="KW-1185">Reference proteome</keyword>
<dbReference type="InterPro" id="IPR000792">
    <property type="entry name" value="Tscrpt_reg_LuxR_C"/>
</dbReference>
<comment type="caution">
    <text evidence="6">The sequence shown here is derived from an EMBL/GenBank/DDBJ whole genome shotgun (WGS) entry which is preliminary data.</text>
</comment>
<organism evidence="6 7">
    <name type="scientific">Neolewinella maritima</name>
    <dbReference type="NCBI Taxonomy" id="1383882"/>
    <lineage>
        <taxon>Bacteria</taxon>
        <taxon>Pseudomonadati</taxon>
        <taxon>Bacteroidota</taxon>
        <taxon>Saprospiria</taxon>
        <taxon>Saprospirales</taxon>
        <taxon>Lewinellaceae</taxon>
        <taxon>Neolewinella</taxon>
    </lineage>
</organism>
<dbReference type="InterPro" id="IPR016032">
    <property type="entry name" value="Sig_transdc_resp-reg_C-effctor"/>
</dbReference>
<evidence type="ECO:0000259" key="5">
    <source>
        <dbReference type="PROSITE" id="PS50043"/>
    </source>
</evidence>
<keyword evidence="4" id="KW-0812">Transmembrane</keyword>
<keyword evidence="3" id="KW-0804">Transcription</keyword>
<accession>A0ABN8F018</accession>
<dbReference type="PANTHER" id="PTHR44688">
    <property type="entry name" value="DNA-BINDING TRANSCRIPTIONAL ACTIVATOR DEVR_DOSR"/>
    <property type="match status" value="1"/>
</dbReference>
<keyword evidence="2" id="KW-0238">DNA-binding</keyword>
<evidence type="ECO:0000256" key="2">
    <source>
        <dbReference type="ARBA" id="ARBA00023125"/>
    </source>
</evidence>
<dbReference type="InterPro" id="IPR036388">
    <property type="entry name" value="WH-like_DNA-bd_sf"/>
</dbReference>
<sequence>MRLLLLLIFVVISGVLPAQTLIEGYAPLTYRGQLVHLDVLDTPQDILTIADYMILPPVLVDSTGYFRIEPATLPTHRSFYRLRYRMRQAPPVSMNFAQRHYLTVLLGAGDTLRVDGLKVTGGTAATRSINNTEQYTDRYTDVSAYSTDLNRKDELDLHHRQTYLRDLLASDTVDAYVKLYAFGRLEAPAIRLQEATAAREAVKTTELSSSYHDAVAAQYGTLAYDRLQVRTHWLATALTVSVFLCGYLMWRLWRRPISPTRRPEALEQAAELSQKEREVYELIRSGASNKEIAAQLFISVSTVKTHVNSIYRKLGVSRRVELISTPV</sequence>
<dbReference type="SUPFAM" id="SSF46894">
    <property type="entry name" value="C-terminal effector domain of the bipartite response regulators"/>
    <property type="match status" value="1"/>
</dbReference>
<evidence type="ECO:0000256" key="1">
    <source>
        <dbReference type="ARBA" id="ARBA00023015"/>
    </source>
</evidence>
<dbReference type="PANTHER" id="PTHR44688:SF16">
    <property type="entry name" value="DNA-BINDING TRANSCRIPTIONAL ACTIVATOR DEVR_DOSR"/>
    <property type="match status" value="1"/>
</dbReference>
<feature type="transmembrane region" description="Helical" evidence="4">
    <location>
        <begin position="233"/>
        <end position="253"/>
    </location>
</feature>